<feature type="region of interest" description="Disordered" evidence="1">
    <location>
        <begin position="1"/>
        <end position="35"/>
    </location>
</feature>
<dbReference type="AlphaFoldDB" id="A0A4Y2XDW9"/>
<organism evidence="2 3">
    <name type="scientific">Araneus ventricosus</name>
    <name type="common">Orbweaver spider</name>
    <name type="synonym">Epeira ventricosa</name>
    <dbReference type="NCBI Taxonomy" id="182803"/>
    <lineage>
        <taxon>Eukaryota</taxon>
        <taxon>Metazoa</taxon>
        <taxon>Ecdysozoa</taxon>
        <taxon>Arthropoda</taxon>
        <taxon>Chelicerata</taxon>
        <taxon>Arachnida</taxon>
        <taxon>Araneae</taxon>
        <taxon>Araneomorphae</taxon>
        <taxon>Entelegynae</taxon>
        <taxon>Araneoidea</taxon>
        <taxon>Araneidae</taxon>
        <taxon>Araneus</taxon>
    </lineage>
</organism>
<sequence length="112" mass="12337">MSHMSAFPEFFVRPKEHHPALPKHPGKQQKDRPPQQIIGHCGSCIIAPLRAAHAATPRFTGVRPVFGIGPKEPHHHYCAVGLTRACLLIRQPLLRELAVSPRLGSSLLDHAP</sequence>
<evidence type="ECO:0000313" key="2">
    <source>
        <dbReference type="EMBL" id="GBO46657.1"/>
    </source>
</evidence>
<name>A0A4Y2XDW9_ARAVE</name>
<accession>A0A4Y2XDW9</accession>
<proteinExistence type="predicted"/>
<gene>
    <name evidence="2" type="ORF">AVEN_120245_1</name>
</gene>
<keyword evidence="3" id="KW-1185">Reference proteome</keyword>
<evidence type="ECO:0000256" key="1">
    <source>
        <dbReference type="SAM" id="MobiDB-lite"/>
    </source>
</evidence>
<dbReference type="EMBL" id="BGPR01074458">
    <property type="protein sequence ID" value="GBO46657.1"/>
    <property type="molecule type" value="Genomic_DNA"/>
</dbReference>
<comment type="caution">
    <text evidence="2">The sequence shown here is derived from an EMBL/GenBank/DDBJ whole genome shotgun (WGS) entry which is preliminary data.</text>
</comment>
<reference evidence="2 3" key="1">
    <citation type="journal article" date="2019" name="Sci. Rep.">
        <title>Orb-weaving spider Araneus ventricosus genome elucidates the spidroin gene catalogue.</title>
        <authorList>
            <person name="Kono N."/>
            <person name="Nakamura H."/>
            <person name="Ohtoshi R."/>
            <person name="Moran D.A.P."/>
            <person name="Shinohara A."/>
            <person name="Yoshida Y."/>
            <person name="Fujiwara M."/>
            <person name="Mori M."/>
            <person name="Tomita M."/>
            <person name="Arakawa K."/>
        </authorList>
    </citation>
    <scope>NUCLEOTIDE SEQUENCE [LARGE SCALE GENOMIC DNA]</scope>
</reference>
<evidence type="ECO:0000313" key="3">
    <source>
        <dbReference type="Proteomes" id="UP000499080"/>
    </source>
</evidence>
<dbReference type="Proteomes" id="UP000499080">
    <property type="component" value="Unassembled WGS sequence"/>
</dbReference>
<protein>
    <submittedName>
        <fullName evidence="2">Uncharacterized protein</fullName>
    </submittedName>
</protein>